<keyword evidence="4" id="KW-1185">Reference proteome</keyword>
<gene>
    <name evidence="3" type="ORF">QM524_06125</name>
</gene>
<evidence type="ECO:0000256" key="2">
    <source>
        <dbReference type="SAM" id="Phobius"/>
    </source>
</evidence>
<feature type="compositionally biased region" description="Basic and acidic residues" evidence="1">
    <location>
        <begin position="441"/>
        <end position="458"/>
    </location>
</feature>
<evidence type="ECO:0000313" key="4">
    <source>
        <dbReference type="Proteomes" id="UP001236507"/>
    </source>
</evidence>
<evidence type="ECO:0000256" key="1">
    <source>
        <dbReference type="SAM" id="MobiDB-lite"/>
    </source>
</evidence>
<reference evidence="3 4" key="1">
    <citation type="submission" date="2023-05" db="EMBL/GenBank/DDBJ databases">
        <title>Novel species of genus Flectobacillus isolated from stream in China.</title>
        <authorList>
            <person name="Lu H."/>
        </authorList>
    </citation>
    <scope>NUCLEOTIDE SEQUENCE [LARGE SCALE GENOMIC DNA]</scope>
    <source>
        <strain evidence="3 4">KCTC 42575</strain>
    </source>
</reference>
<dbReference type="RefSeq" id="WP_283343898.1">
    <property type="nucleotide sequence ID" value="NZ_JASHIF010000004.1"/>
</dbReference>
<dbReference type="Gene3D" id="2.40.50.100">
    <property type="match status" value="1"/>
</dbReference>
<dbReference type="SUPFAM" id="SSF51230">
    <property type="entry name" value="Single hybrid motif"/>
    <property type="match status" value="1"/>
</dbReference>
<dbReference type="PANTHER" id="PTHR30386">
    <property type="entry name" value="MEMBRANE FUSION SUBUNIT OF EMRAB-TOLC MULTIDRUG EFFLUX PUMP"/>
    <property type="match status" value="1"/>
</dbReference>
<comment type="caution">
    <text evidence="3">The sequence shown here is derived from an EMBL/GenBank/DDBJ whole genome shotgun (WGS) entry which is preliminary data.</text>
</comment>
<dbReference type="EMBL" id="JASHIF010000004">
    <property type="protein sequence ID" value="MDI9858775.1"/>
    <property type="molecule type" value="Genomic_DNA"/>
</dbReference>
<organism evidence="3 4">
    <name type="scientific">Flectobacillus roseus</name>
    <dbReference type="NCBI Taxonomy" id="502259"/>
    <lineage>
        <taxon>Bacteria</taxon>
        <taxon>Pseudomonadati</taxon>
        <taxon>Bacteroidota</taxon>
        <taxon>Cytophagia</taxon>
        <taxon>Cytophagales</taxon>
        <taxon>Flectobacillaceae</taxon>
        <taxon>Flectobacillus</taxon>
    </lineage>
</organism>
<keyword evidence="2" id="KW-0472">Membrane</keyword>
<keyword evidence="2" id="KW-0812">Transmembrane</keyword>
<evidence type="ECO:0000313" key="3">
    <source>
        <dbReference type="EMBL" id="MDI9858775.1"/>
    </source>
</evidence>
<proteinExistence type="predicted"/>
<dbReference type="Proteomes" id="UP001236507">
    <property type="component" value="Unassembled WGS sequence"/>
</dbReference>
<name>A0ABT6Y5D5_9BACT</name>
<accession>A0ABT6Y5D5</accession>
<dbReference type="InterPro" id="IPR011053">
    <property type="entry name" value="Single_hybrid_motif"/>
</dbReference>
<feature type="region of interest" description="Disordered" evidence="1">
    <location>
        <begin position="439"/>
        <end position="458"/>
    </location>
</feature>
<dbReference type="PRINTS" id="PR01490">
    <property type="entry name" value="RTXTOXIND"/>
</dbReference>
<keyword evidence="2" id="KW-1133">Transmembrane helix</keyword>
<protein>
    <submittedName>
        <fullName evidence="3">HlyD family efflux transporter periplasmic adaptor subunit</fullName>
    </submittedName>
</protein>
<sequence>MLNISKQKVHDRVHEEFDLYSLNTLHTPRSAVVLKRWLIGIGVVLLLVMFLPWQQNVNGKGDITALTPKDRPQNIQNIIAGRIEKWLVKEGDYVEKGDTILVVSEIKDDYFDKNLKVRLQEQLAAKKSAIESYHVKVKALESQIVALQQNQQFSLQKAKNKVKQNQAKVVSDSTDMLAEQVQVNIAQVRYDRGEDQYKNGGIVSLSELESRKLKLQETKAKYVSVQNKLLVSRQELINARIELNSVNAEYAEKISKAESDKSTALSSVATGEYELSQLQNKISNVDYRLGQYVVRAPQDGFVVKALKAGIGETIKEGESICTLQPSNPDTAVELYVKAMDVPLIQEGREVRLQFEGWPALVFSGWPSTSVGTFGGTVKVIDRVDSKGGEYRMLVIPKKGDDPWPKQLRMGSGVVGWVMLDNVPIWYEVWRQLNAFPANLKSEPEEKQPDKQAKKEDKK</sequence>
<dbReference type="InterPro" id="IPR050739">
    <property type="entry name" value="MFP"/>
</dbReference>
<feature type="transmembrane region" description="Helical" evidence="2">
    <location>
        <begin position="37"/>
        <end position="53"/>
    </location>
</feature>